<keyword evidence="1" id="KW-0862">Zinc</keyword>
<feature type="region of interest" description="Disordered" evidence="2">
    <location>
        <begin position="188"/>
        <end position="219"/>
    </location>
</feature>
<comment type="similarity">
    <text evidence="1">Belongs to the FHY3/FAR1 family.</text>
</comment>
<dbReference type="PANTHER" id="PTHR31669">
    <property type="entry name" value="PROTEIN FAR1-RELATED SEQUENCE 10-RELATED"/>
    <property type="match status" value="1"/>
</dbReference>
<name>A0ABD1QFP9_9LAMI</name>
<comment type="function">
    <text evidence="1">Putative transcription activator involved in regulating light control of development.</text>
</comment>
<evidence type="ECO:0000256" key="2">
    <source>
        <dbReference type="SAM" id="MobiDB-lite"/>
    </source>
</evidence>
<keyword evidence="1" id="KW-0479">Metal-binding</keyword>
<evidence type="ECO:0000256" key="1">
    <source>
        <dbReference type="RuleBase" id="RU367018"/>
    </source>
</evidence>
<sequence>MKKLPEKFGNNDRKGLIFSSIHSLVYDSQSPADFDDGWSKMLEMFDLYENNWLSGLYKDRSRWVPCFLKTSFWARMSTTQRSEGINAFFDGYVHSKTSLKQFVEQYERAMKSKVEKEFHADFKSFSQIVPCATKYEMEKQFQETYTITKFREFQEEFTGKVYCVQIGSLSTEAEKNVTEQILVPKLSRTKGSPKKLRRKGPLEASSKKPKGPTKGKKSRTLVQPVIEKIGASIQPSMQHCLPILLPNLGDQFQPWSHCYGVNLMPTFQLDRNLSVHRHLVEDALHDVADECTSEPIHRLNM</sequence>
<dbReference type="Proteomes" id="UP001604336">
    <property type="component" value="Unassembled WGS sequence"/>
</dbReference>
<comment type="subcellular location">
    <subcellularLocation>
        <location evidence="1">Nucleus</location>
    </subcellularLocation>
</comment>
<dbReference type="GO" id="GO:0006355">
    <property type="term" value="P:regulation of DNA-templated transcription"/>
    <property type="evidence" value="ECO:0007669"/>
    <property type="project" value="UniProtKB-UniRule"/>
</dbReference>
<dbReference type="EMBL" id="JBFOLK010000011">
    <property type="protein sequence ID" value="KAL2475040.1"/>
    <property type="molecule type" value="Genomic_DNA"/>
</dbReference>
<dbReference type="GO" id="GO:0008270">
    <property type="term" value="F:zinc ion binding"/>
    <property type="evidence" value="ECO:0007669"/>
    <property type="project" value="UniProtKB-UniRule"/>
</dbReference>
<protein>
    <recommendedName>
        <fullName evidence="1">Protein FAR1-RELATED SEQUENCE</fullName>
    </recommendedName>
</protein>
<feature type="compositionally biased region" description="Basic residues" evidence="2">
    <location>
        <begin position="188"/>
        <end position="199"/>
    </location>
</feature>
<evidence type="ECO:0000313" key="4">
    <source>
        <dbReference type="Proteomes" id="UP001604336"/>
    </source>
</evidence>
<keyword evidence="1" id="KW-0539">Nucleus</keyword>
<organism evidence="3 4">
    <name type="scientific">Abeliophyllum distichum</name>
    <dbReference type="NCBI Taxonomy" id="126358"/>
    <lineage>
        <taxon>Eukaryota</taxon>
        <taxon>Viridiplantae</taxon>
        <taxon>Streptophyta</taxon>
        <taxon>Embryophyta</taxon>
        <taxon>Tracheophyta</taxon>
        <taxon>Spermatophyta</taxon>
        <taxon>Magnoliopsida</taxon>
        <taxon>eudicotyledons</taxon>
        <taxon>Gunneridae</taxon>
        <taxon>Pentapetalae</taxon>
        <taxon>asterids</taxon>
        <taxon>lamiids</taxon>
        <taxon>Lamiales</taxon>
        <taxon>Oleaceae</taxon>
        <taxon>Forsythieae</taxon>
        <taxon>Abeliophyllum</taxon>
    </lineage>
</organism>
<keyword evidence="1" id="KW-0863">Zinc-finger</keyword>
<gene>
    <name evidence="3" type="ORF">Adt_35776</name>
</gene>
<keyword evidence="4" id="KW-1185">Reference proteome</keyword>
<dbReference type="InterPro" id="IPR031052">
    <property type="entry name" value="FHY3/FAR1"/>
</dbReference>
<evidence type="ECO:0000313" key="3">
    <source>
        <dbReference type="EMBL" id="KAL2475040.1"/>
    </source>
</evidence>
<dbReference type="PANTHER" id="PTHR31669:SF251">
    <property type="entry name" value="PROTEIN FAR1-RELATED SEQUENCE"/>
    <property type="match status" value="1"/>
</dbReference>
<dbReference type="AlphaFoldDB" id="A0ABD1QFP9"/>
<comment type="caution">
    <text evidence="3">The sequence shown here is derived from an EMBL/GenBank/DDBJ whole genome shotgun (WGS) entry which is preliminary data.</text>
</comment>
<accession>A0ABD1QFP9</accession>
<dbReference type="GO" id="GO:0005634">
    <property type="term" value="C:nucleus"/>
    <property type="evidence" value="ECO:0007669"/>
    <property type="project" value="UniProtKB-SubCell"/>
</dbReference>
<reference evidence="4" key="1">
    <citation type="submission" date="2024-07" db="EMBL/GenBank/DDBJ databases">
        <title>Two chromosome-level genome assemblies of Korean endemic species Abeliophyllum distichum and Forsythia ovata (Oleaceae).</title>
        <authorList>
            <person name="Jang H."/>
        </authorList>
    </citation>
    <scope>NUCLEOTIDE SEQUENCE [LARGE SCALE GENOMIC DNA]</scope>
</reference>
<proteinExistence type="inferred from homology"/>
<feature type="compositionally biased region" description="Basic residues" evidence="2">
    <location>
        <begin position="207"/>
        <end position="219"/>
    </location>
</feature>